<feature type="compositionally biased region" description="Basic and acidic residues" evidence="1">
    <location>
        <begin position="186"/>
        <end position="206"/>
    </location>
</feature>
<gene>
    <name evidence="4" type="ORF">MIND_00011300</name>
</gene>
<sequence>MRDVAFSFRTKTGIKMHDKGMLDVDLGGRGLSVLVTLVSSPAADTSSVFRVHQVRVKVGSLKLRIRDAKHGLLYKTLKPLATRLIKKQIQKAVEDFVRTGFEYVDGQLVRVRQKDLKDLNLGRTSTSNSAQSKGSKKENTRDAASTISPSASVSGSGGSQFKVVASKRESLLPDSGHPAGWVNRVTEQEKERQIKDGGEEEWRSDAFDIQSNPAVPKQKL</sequence>
<organism evidence="4 5">
    <name type="scientific">Mycena indigotica</name>
    <dbReference type="NCBI Taxonomy" id="2126181"/>
    <lineage>
        <taxon>Eukaryota</taxon>
        <taxon>Fungi</taxon>
        <taxon>Dikarya</taxon>
        <taxon>Basidiomycota</taxon>
        <taxon>Agaricomycotina</taxon>
        <taxon>Agaricomycetes</taxon>
        <taxon>Agaricomycetidae</taxon>
        <taxon>Agaricales</taxon>
        <taxon>Marasmiineae</taxon>
        <taxon>Mycenaceae</taxon>
        <taxon>Mycena</taxon>
    </lineage>
</organism>
<feature type="region of interest" description="Disordered" evidence="1">
    <location>
        <begin position="120"/>
        <end position="220"/>
    </location>
</feature>
<evidence type="ECO:0000259" key="2">
    <source>
        <dbReference type="Pfam" id="PF14613"/>
    </source>
</evidence>
<keyword evidence="5" id="KW-1185">Reference proteome</keyword>
<dbReference type="RefSeq" id="XP_037224995.1">
    <property type="nucleotide sequence ID" value="XM_037357085.1"/>
</dbReference>
<dbReference type="PANTHER" id="PTHR31138:SF1">
    <property type="entry name" value="PDZ DOMAIN-CONTAINING PROTEIN"/>
    <property type="match status" value="1"/>
</dbReference>
<evidence type="ECO:0000259" key="3">
    <source>
        <dbReference type="Pfam" id="PF19343"/>
    </source>
</evidence>
<name>A0A8H6WEM5_9AGAR</name>
<feature type="compositionally biased region" description="Low complexity" evidence="1">
    <location>
        <begin position="143"/>
        <end position="154"/>
    </location>
</feature>
<dbReference type="PANTHER" id="PTHR31138">
    <property type="entry name" value="CHROMOSOME 19, WHOLE GENOME SHOTGUN SEQUENCE"/>
    <property type="match status" value="1"/>
</dbReference>
<dbReference type="OrthoDB" id="3059343at2759"/>
<dbReference type="Pfam" id="PF19343">
    <property type="entry name" value="HAM1_N"/>
    <property type="match status" value="1"/>
</dbReference>
<accession>A0A8H6WEM5</accession>
<dbReference type="Proteomes" id="UP000636479">
    <property type="component" value="Unassembled WGS sequence"/>
</dbReference>
<proteinExistence type="predicted"/>
<evidence type="ECO:0000313" key="4">
    <source>
        <dbReference type="EMBL" id="KAF7314972.1"/>
    </source>
</evidence>
<reference evidence="4" key="1">
    <citation type="submission" date="2020-05" db="EMBL/GenBank/DDBJ databases">
        <title>Mycena genomes resolve the evolution of fungal bioluminescence.</title>
        <authorList>
            <person name="Tsai I.J."/>
        </authorList>
    </citation>
    <scope>NUCLEOTIDE SEQUENCE</scope>
    <source>
        <strain evidence="4">171206Taipei</strain>
    </source>
</reference>
<protein>
    <submittedName>
        <fullName evidence="4">Uncharacterized protein</fullName>
    </submittedName>
</protein>
<evidence type="ECO:0000256" key="1">
    <source>
        <dbReference type="SAM" id="MobiDB-lite"/>
    </source>
</evidence>
<dbReference type="InterPro" id="IPR045967">
    <property type="entry name" value="HAM1-like_N"/>
</dbReference>
<evidence type="ECO:0000313" key="5">
    <source>
        <dbReference type="Proteomes" id="UP000636479"/>
    </source>
</evidence>
<dbReference type="InterPro" id="IPR027842">
    <property type="entry name" value="HAM1-like_C"/>
</dbReference>
<feature type="domain" description="HAM1-like N-terminal" evidence="3">
    <location>
        <begin position="1"/>
        <end position="41"/>
    </location>
</feature>
<dbReference type="Gene3D" id="3.15.10.10">
    <property type="entry name" value="Bactericidal permeability-increasing protein, domain 1"/>
    <property type="match status" value="1"/>
</dbReference>
<dbReference type="Pfam" id="PF14613">
    <property type="entry name" value="HAM1_C"/>
    <property type="match status" value="1"/>
</dbReference>
<feature type="domain" description="HAM1-like C-terminal" evidence="2">
    <location>
        <begin position="56"/>
        <end position="212"/>
    </location>
</feature>
<dbReference type="GeneID" id="59339601"/>
<feature type="compositionally biased region" description="Polar residues" evidence="1">
    <location>
        <begin position="122"/>
        <end position="133"/>
    </location>
</feature>
<dbReference type="AlphaFoldDB" id="A0A8H6WEM5"/>
<dbReference type="EMBL" id="JACAZF010000001">
    <property type="protein sequence ID" value="KAF7314972.1"/>
    <property type="molecule type" value="Genomic_DNA"/>
</dbReference>
<comment type="caution">
    <text evidence="4">The sequence shown here is derived from an EMBL/GenBank/DDBJ whole genome shotgun (WGS) entry which is preliminary data.</text>
</comment>